<sequence>MALINLDLLDQGTTVIDSSNWDSTDTLQLSLVSSGTLVVDGVDVNLTSIVGGGLLSNTTIQAINGANVVIDSGLAGVQAGSSFTYSIGANSSVEVQASALNLGLLNGVTVDFANSGGTGLFTYDSGLINLNLSAPPSVINVGAGDRVEVVGSNYVGQIGSVVTFYSDPLHLFPVGSYSIPDGVTYNYDGGTDTLTFTSCFLRGTYIRTPEGEVPVEDLRVGDLVVTYNGEGVSEIKWVGRRMLDPKALDKPRDTMPIRIKAGAIAQNAPERDLLVSPDHCMFFEDSLIPAKFLVNGTTITQETMLTPFEYFHIELDRHNIILAEGALTETYLDLGGRVAFLEPGVLRFGALTATRSWNDWCYPPVYAGAVLEKVRHSLTQRAAELGYVVEEAKAS</sequence>
<comment type="caution">
    <text evidence="2">The sequence shown here is derived from an EMBL/GenBank/DDBJ whole genome shotgun (WGS) entry which is preliminary data.</text>
</comment>
<reference evidence="2 3" key="1">
    <citation type="submission" date="2024-09" db="EMBL/GenBank/DDBJ databases">
        <authorList>
            <person name="Sun Q."/>
            <person name="Mori K."/>
        </authorList>
    </citation>
    <scope>NUCLEOTIDE SEQUENCE [LARGE SCALE GENOMIC DNA]</scope>
    <source>
        <strain evidence="2 3">TBRC 4938</strain>
    </source>
</reference>
<keyword evidence="3" id="KW-1185">Reference proteome</keyword>
<dbReference type="SUPFAM" id="SSF51294">
    <property type="entry name" value="Hedgehog/intein (Hint) domain"/>
    <property type="match status" value="1"/>
</dbReference>
<protein>
    <submittedName>
        <fullName evidence="2">Hint domain-containing protein</fullName>
    </submittedName>
</protein>
<evidence type="ECO:0000259" key="1">
    <source>
        <dbReference type="Pfam" id="PF13403"/>
    </source>
</evidence>
<dbReference type="InterPro" id="IPR036844">
    <property type="entry name" value="Hint_dom_sf"/>
</dbReference>
<evidence type="ECO:0000313" key="2">
    <source>
        <dbReference type="EMBL" id="MFB9948289.1"/>
    </source>
</evidence>
<dbReference type="InterPro" id="IPR028992">
    <property type="entry name" value="Hedgehog/Intein_dom"/>
</dbReference>
<gene>
    <name evidence="2" type="ORF">ACFFP0_05480</name>
</gene>
<dbReference type="EMBL" id="JBHMAA010000008">
    <property type="protein sequence ID" value="MFB9948289.1"/>
    <property type="molecule type" value="Genomic_DNA"/>
</dbReference>
<feature type="domain" description="Hedgehog/Intein (Hint)" evidence="1">
    <location>
        <begin position="199"/>
        <end position="333"/>
    </location>
</feature>
<name>A0ABV6ACD4_9HYPH</name>
<dbReference type="RefSeq" id="WP_377257429.1">
    <property type="nucleotide sequence ID" value="NZ_JBHMAA010000008.1"/>
</dbReference>
<proteinExistence type="predicted"/>
<accession>A0ABV6ACD4</accession>
<evidence type="ECO:0000313" key="3">
    <source>
        <dbReference type="Proteomes" id="UP001589692"/>
    </source>
</evidence>
<dbReference type="Proteomes" id="UP001589692">
    <property type="component" value="Unassembled WGS sequence"/>
</dbReference>
<dbReference type="Gene3D" id="2.170.16.10">
    <property type="entry name" value="Hedgehog/Intein (Hint) domain"/>
    <property type="match status" value="1"/>
</dbReference>
<organism evidence="2 3">
    <name type="scientific">Rhizobium puerariae</name>
    <dbReference type="NCBI Taxonomy" id="1585791"/>
    <lineage>
        <taxon>Bacteria</taxon>
        <taxon>Pseudomonadati</taxon>
        <taxon>Pseudomonadota</taxon>
        <taxon>Alphaproteobacteria</taxon>
        <taxon>Hyphomicrobiales</taxon>
        <taxon>Rhizobiaceae</taxon>
        <taxon>Rhizobium/Agrobacterium group</taxon>
        <taxon>Rhizobium</taxon>
    </lineage>
</organism>
<dbReference type="Pfam" id="PF13403">
    <property type="entry name" value="Hint_2"/>
    <property type="match status" value="1"/>
</dbReference>